<keyword evidence="3" id="KW-1003">Cell membrane</keyword>
<feature type="transmembrane region" description="Helical" evidence="9">
    <location>
        <begin position="239"/>
        <end position="267"/>
    </location>
</feature>
<dbReference type="OrthoDB" id="593815at2"/>
<evidence type="ECO:0000259" key="10">
    <source>
        <dbReference type="PROSITE" id="PS50893"/>
    </source>
</evidence>
<keyword evidence="2" id="KW-0813">Transport</keyword>
<dbReference type="GO" id="GO:0140359">
    <property type="term" value="F:ABC-type transporter activity"/>
    <property type="evidence" value="ECO:0007669"/>
    <property type="project" value="InterPro"/>
</dbReference>
<dbReference type="PANTHER" id="PTHR24221">
    <property type="entry name" value="ATP-BINDING CASSETTE SUB-FAMILY B"/>
    <property type="match status" value="1"/>
</dbReference>
<evidence type="ECO:0000313" key="12">
    <source>
        <dbReference type="EMBL" id="ABB27987.1"/>
    </source>
</evidence>
<dbReference type="Pfam" id="PF00664">
    <property type="entry name" value="ABC_membrane"/>
    <property type="match status" value="1"/>
</dbReference>
<dbReference type="InterPro" id="IPR027417">
    <property type="entry name" value="P-loop_NTPase"/>
</dbReference>
<keyword evidence="5" id="KW-0547">Nucleotide-binding</keyword>
<feature type="domain" description="ABC transmembrane type-1" evidence="11">
    <location>
        <begin position="25"/>
        <end position="302"/>
    </location>
</feature>
<sequence length="582" mass="63699">MNIDRRLFQLMKDEPKPFLFSLGNGALATVLLLAQAYFLSTLLALAFLPSASLHVLWQPMAMFALTSSLRLAMNWFSRQEAERGTLAIRSQLFRRLTAAIGSLGPLYVRSVQSGRLSNTLLKGVEALEAYFSHYIPQIFFALFTPLLIALTIMVGDPLSGGILLLSAPLIPIFMMVIGKSAKAMTDKQWSAMSRMSGYFLDVLQGLPTLKLFAQSHRQHEAIEQTGENFRHATMRVLKVAFLSSLTLELVGTIGTAIIAISIGMRLMAGECNIQHALFVLLLVPDFYLPLRQLGTKFHTGMEGATASKEIFAILDRNAEATPSATSASQAEMLQQLAMGDICLENISYRYPESDKMALQSITLTIPVGKTTALIGPSGSGKSTLLNLLLRFQTPSEGSIKLGSSSIHALPLDLWHQHIAWVPQHPFLFNTTLRDNIMMARPSASLQELEQVLQQSGLRNVVESLPQGLDTMLGEEGARLSGGEAQRIALARAFLKNAPIVLLDEPTSHTDPQLEAALRHSMQQLMEGRTTVLIAHRLETIQTAHQIVVLSNGVLAACGTHEELLQSNSFYQTSLNAQAEVAA</sequence>
<evidence type="ECO:0000256" key="9">
    <source>
        <dbReference type="SAM" id="Phobius"/>
    </source>
</evidence>
<dbReference type="InterPro" id="IPR039421">
    <property type="entry name" value="Type_1_exporter"/>
</dbReference>
<dbReference type="PANTHER" id="PTHR24221:SF590">
    <property type="entry name" value="COMPONENT LINKED WITH THE ASSEMBLY OF CYTOCHROME' TRANSPORT TRANSMEMBRANE ATP-BINDING PROTEIN ABC TRANSPORTER CYDD-RELATED"/>
    <property type="match status" value="1"/>
</dbReference>
<evidence type="ECO:0000259" key="11">
    <source>
        <dbReference type="PROSITE" id="PS50929"/>
    </source>
</evidence>
<dbReference type="AlphaFoldDB" id="Q3ASN8"/>
<dbReference type="InterPro" id="IPR017871">
    <property type="entry name" value="ABC_transporter-like_CS"/>
</dbReference>
<evidence type="ECO:0000256" key="3">
    <source>
        <dbReference type="ARBA" id="ARBA00022475"/>
    </source>
</evidence>
<name>Q3ASN8_CHLCH</name>
<dbReference type="InterPro" id="IPR011527">
    <property type="entry name" value="ABC1_TM_dom"/>
</dbReference>
<keyword evidence="8 9" id="KW-0472">Membrane</keyword>
<dbReference type="InterPro" id="IPR036640">
    <property type="entry name" value="ABC1_TM_sf"/>
</dbReference>
<protein>
    <submittedName>
        <fullName evidence="12">ATPase</fullName>
        <ecNumber evidence="12">3.6.3.25</ecNumber>
    </submittedName>
</protein>
<evidence type="ECO:0000256" key="6">
    <source>
        <dbReference type="ARBA" id="ARBA00022840"/>
    </source>
</evidence>
<feature type="transmembrane region" description="Helical" evidence="9">
    <location>
        <begin position="134"/>
        <end position="154"/>
    </location>
</feature>
<dbReference type="NCBIfam" id="TIGR02857">
    <property type="entry name" value="CydD"/>
    <property type="match status" value="1"/>
</dbReference>
<keyword evidence="7 9" id="KW-1133">Transmembrane helix</keyword>
<evidence type="ECO:0000256" key="5">
    <source>
        <dbReference type="ARBA" id="ARBA00022741"/>
    </source>
</evidence>
<feature type="transmembrane region" description="Helical" evidence="9">
    <location>
        <begin position="54"/>
        <end position="73"/>
    </location>
</feature>
<dbReference type="PROSITE" id="PS00211">
    <property type="entry name" value="ABC_TRANSPORTER_1"/>
    <property type="match status" value="1"/>
</dbReference>
<feature type="transmembrane region" description="Helical" evidence="9">
    <location>
        <begin position="21"/>
        <end position="48"/>
    </location>
</feature>
<dbReference type="KEGG" id="cch:Cag_0716"/>
<gene>
    <name evidence="12" type="ordered locus">Cag_0716</name>
</gene>
<dbReference type="PROSITE" id="PS50929">
    <property type="entry name" value="ABC_TM1F"/>
    <property type="match status" value="1"/>
</dbReference>
<dbReference type="Gene3D" id="3.40.50.300">
    <property type="entry name" value="P-loop containing nucleotide triphosphate hydrolases"/>
    <property type="match status" value="1"/>
</dbReference>
<dbReference type="SUPFAM" id="SSF90123">
    <property type="entry name" value="ABC transporter transmembrane region"/>
    <property type="match status" value="1"/>
</dbReference>
<evidence type="ECO:0000256" key="1">
    <source>
        <dbReference type="ARBA" id="ARBA00004651"/>
    </source>
</evidence>
<evidence type="ECO:0000256" key="8">
    <source>
        <dbReference type="ARBA" id="ARBA00023136"/>
    </source>
</evidence>
<dbReference type="STRING" id="340177.Cag_0716"/>
<keyword evidence="4 9" id="KW-0812">Transmembrane</keyword>
<comment type="subcellular location">
    <subcellularLocation>
        <location evidence="1">Cell membrane</location>
        <topology evidence="1">Multi-pass membrane protein</topology>
    </subcellularLocation>
</comment>
<accession>Q3ASN8</accession>
<dbReference type="EC" id="3.6.3.25" evidence="12"/>
<dbReference type="InterPro" id="IPR014216">
    <property type="entry name" value="ABC_transptr_CydD"/>
</dbReference>
<keyword evidence="6" id="KW-0067">ATP-binding</keyword>
<dbReference type="GO" id="GO:0005886">
    <property type="term" value="C:plasma membrane"/>
    <property type="evidence" value="ECO:0007669"/>
    <property type="project" value="UniProtKB-SubCell"/>
</dbReference>
<proteinExistence type="predicted"/>
<dbReference type="GO" id="GO:0042883">
    <property type="term" value="P:cysteine transport"/>
    <property type="evidence" value="ECO:0007669"/>
    <property type="project" value="InterPro"/>
</dbReference>
<feature type="transmembrane region" description="Helical" evidence="9">
    <location>
        <begin position="160"/>
        <end position="178"/>
    </location>
</feature>
<dbReference type="SMART" id="SM00382">
    <property type="entry name" value="AAA"/>
    <property type="match status" value="1"/>
</dbReference>
<dbReference type="Pfam" id="PF00005">
    <property type="entry name" value="ABC_tran"/>
    <property type="match status" value="1"/>
</dbReference>
<evidence type="ECO:0000256" key="4">
    <source>
        <dbReference type="ARBA" id="ARBA00022692"/>
    </source>
</evidence>
<evidence type="ECO:0000256" key="7">
    <source>
        <dbReference type="ARBA" id="ARBA00022989"/>
    </source>
</evidence>
<dbReference type="InterPro" id="IPR003439">
    <property type="entry name" value="ABC_transporter-like_ATP-bd"/>
</dbReference>
<dbReference type="GO" id="GO:0016887">
    <property type="term" value="F:ATP hydrolysis activity"/>
    <property type="evidence" value="ECO:0007669"/>
    <property type="project" value="InterPro"/>
</dbReference>
<dbReference type="InterPro" id="IPR003593">
    <property type="entry name" value="AAA+_ATPase"/>
</dbReference>
<dbReference type="HOGENOM" id="CLU_000604_84_9_10"/>
<dbReference type="FunFam" id="3.40.50.300:FF:000221">
    <property type="entry name" value="Multidrug ABC transporter ATP-binding protein"/>
    <property type="match status" value="1"/>
</dbReference>
<dbReference type="PROSITE" id="PS50893">
    <property type="entry name" value="ABC_TRANSPORTER_2"/>
    <property type="match status" value="1"/>
</dbReference>
<dbReference type="Gene3D" id="1.20.1560.10">
    <property type="entry name" value="ABC transporter type 1, transmembrane domain"/>
    <property type="match status" value="1"/>
</dbReference>
<feature type="domain" description="ABC transporter" evidence="10">
    <location>
        <begin position="341"/>
        <end position="576"/>
    </location>
</feature>
<organism evidence="12">
    <name type="scientific">Chlorobium chlorochromatii (strain CaD3)</name>
    <dbReference type="NCBI Taxonomy" id="340177"/>
    <lineage>
        <taxon>Bacteria</taxon>
        <taxon>Pseudomonadati</taxon>
        <taxon>Chlorobiota</taxon>
        <taxon>Chlorobiia</taxon>
        <taxon>Chlorobiales</taxon>
        <taxon>Chlorobiaceae</taxon>
        <taxon>Chlorobium/Pelodictyon group</taxon>
        <taxon>Chlorobium</taxon>
    </lineage>
</organism>
<dbReference type="GO" id="GO:0005524">
    <property type="term" value="F:ATP binding"/>
    <property type="evidence" value="ECO:0007669"/>
    <property type="project" value="UniProtKB-KW"/>
</dbReference>
<dbReference type="eggNOG" id="COG4988">
    <property type="taxonomic scope" value="Bacteria"/>
</dbReference>
<reference evidence="12" key="1">
    <citation type="submission" date="2005-08" db="EMBL/GenBank/DDBJ databases">
        <title>Complete sequence of Chlorobium chlorochromatii CaD3.</title>
        <authorList>
            <person name="Copeland A."/>
            <person name="Lucas S."/>
            <person name="Lapidus A."/>
            <person name="Barry K."/>
            <person name="Detter J.C."/>
            <person name="Glavina T."/>
            <person name="Hammon N."/>
            <person name="Israni S."/>
            <person name="Pitluck S."/>
            <person name="Bryant D."/>
            <person name="Schmutz J."/>
            <person name="Larimer F."/>
            <person name="Land M."/>
            <person name="Kyrpides N."/>
            <person name="Ivanova N."/>
            <person name="Richardson P."/>
        </authorList>
    </citation>
    <scope>NUCLEOTIDE SEQUENCE [LARGE SCALE GENOMIC DNA]</scope>
    <source>
        <strain evidence="12">CaD3</strain>
    </source>
</reference>
<evidence type="ECO:0000256" key="2">
    <source>
        <dbReference type="ARBA" id="ARBA00022448"/>
    </source>
</evidence>
<dbReference type="EMBL" id="CP000108">
    <property type="protein sequence ID" value="ABB27987.1"/>
    <property type="molecule type" value="Genomic_DNA"/>
</dbReference>
<dbReference type="CDD" id="cd18584">
    <property type="entry name" value="ABC_6TM_AarD_CydD"/>
    <property type="match status" value="1"/>
</dbReference>
<dbReference type="SUPFAM" id="SSF52540">
    <property type="entry name" value="P-loop containing nucleoside triphosphate hydrolases"/>
    <property type="match status" value="1"/>
</dbReference>
<keyword evidence="12" id="KW-0378">Hydrolase</keyword>